<keyword evidence="4" id="KW-0479">Metal-binding</keyword>
<evidence type="ECO:0000256" key="20">
    <source>
        <dbReference type="ARBA" id="ARBA00048729"/>
    </source>
</evidence>
<evidence type="ECO:0000256" key="2">
    <source>
        <dbReference type="ARBA" id="ARBA00006247"/>
    </source>
</evidence>
<dbReference type="PIRSF" id="PIRSF036696">
    <property type="entry name" value="ACY-1"/>
    <property type="match status" value="1"/>
</dbReference>
<comment type="catalytic activity">
    <reaction evidence="23">
        <text>an N-acyl-aromatic L-alpha-amino acid + H2O = an aromatic L-alpha-amino acid + a carboxylate</text>
        <dbReference type="Rhea" id="RHEA:54184"/>
        <dbReference type="ChEBI" id="CHEBI:15377"/>
        <dbReference type="ChEBI" id="CHEBI:29067"/>
        <dbReference type="ChEBI" id="CHEBI:84824"/>
        <dbReference type="ChEBI" id="CHEBI:138093"/>
        <dbReference type="EC" id="3.5.1.114"/>
    </reaction>
    <physiologicalReaction direction="left-to-right" evidence="23">
        <dbReference type="Rhea" id="RHEA:54185"/>
    </physiologicalReaction>
    <physiologicalReaction direction="right-to-left" evidence="23">
        <dbReference type="Rhea" id="RHEA:54186"/>
    </physiologicalReaction>
</comment>
<evidence type="ECO:0000313" key="29">
    <source>
        <dbReference type="Proteomes" id="UP001642483"/>
    </source>
</evidence>
<dbReference type="Gene3D" id="3.30.70.360">
    <property type="match status" value="1"/>
</dbReference>
<gene>
    <name evidence="28" type="ORF">CVLEPA_LOCUS5579</name>
</gene>
<evidence type="ECO:0000256" key="7">
    <source>
        <dbReference type="ARBA" id="ARBA00034698"/>
    </source>
</evidence>
<comment type="catalytic activity">
    <reaction evidence="26">
        <text>N-(9Z-octadecenoyl)-L-lysine + H2O = L-lysine + (9Z)-octadecenoate</text>
        <dbReference type="Rhea" id="RHEA:64192"/>
        <dbReference type="ChEBI" id="CHEBI:15377"/>
        <dbReference type="ChEBI" id="CHEBI:30823"/>
        <dbReference type="ChEBI" id="CHEBI:32551"/>
        <dbReference type="ChEBI" id="CHEBI:149731"/>
    </reaction>
    <physiologicalReaction direction="left-to-right" evidence="26">
        <dbReference type="Rhea" id="RHEA:64193"/>
    </physiologicalReaction>
</comment>
<evidence type="ECO:0000256" key="6">
    <source>
        <dbReference type="ARBA" id="ARBA00022833"/>
    </source>
</evidence>
<evidence type="ECO:0000256" key="8">
    <source>
        <dbReference type="ARBA" id="ARBA00046147"/>
    </source>
</evidence>
<dbReference type="EMBL" id="CAWYQH010000024">
    <property type="protein sequence ID" value="CAK8676081.1"/>
    <property type="molecule type" value="Genomic_DNA"/>
</dbReference>
<evidence type="ECO:0000256" key="19">
    <source>
        <dbReference type="ARBA" id="ARBA00048597"/>
    </source>
</evidence>
<evidence type="ECO:0000256" key="15">
    <source>
        <dbReference type="ARBA" id="ARBA00048145"/>
    </source>
</evidence>
<evidence type="ECO:0000256" key="26">
    <source>
        <dbReference type="ARBA" id="ARBA00049457"/>
    </source>
</evidence>
<evidence type="ECO:0000256" key="1">
    <source>
        <dbReference type="ARBA" id="ARBA00004872"/>
    </source>
</evidence>
<dbReference type="Pfam" id="PF07687">
    <property type="entry name" value="M20_dimer"/>
    <property type="match status" value="1"/>
</dbReference>
<keyword evidence="29" id="KW-1185">Reference proteome</keyword>
<comment type="catalytic activity">
    <reaction evidence="22">
        <text>N-(9Z-octadecenoyl)-L-leucine + H2O = L-leucine + (9Z)-octadecenoate</text>
        <dbReference type="Rhea" id="RHEA:51360"/>
        <dbReference type="ChEBI" id="CHEBI:15377"/>
        <dbReference type="ChEBI" id="CHEBI:30823"/>
        <dbReference type="ChEBI" id="CHEBI:57427"/>
        <dbReference type="ChEBI" id="CHEBI:134035"/>
    </reaction>
    <physiologicalReaction direction="left-to-right" evidence="22">
        <dbReference type="Rhea" id="RHEA:51361"/>
    </physiologicalReaction>
    <physiologicalReaction direction="right-to-left" evidence="22">
        <dbReference type="Rhea" id="RHEA:51362"/>
    </physiologicalReaction>
</comment>
<comment type="caution">
    <text evidence="28">The sequence shown here is derived from an EMBL/GenBank/DDBJ whole genome shotgun (WGS) entry which is preliminary data.</text>
</comment>
<accession>A0ABP0F9K5</accession>
<dbReference type="SUPFAM" id="SSF53187">
    <property type="entry name" value="Zn-dependent exopeptidases"/>
    <property type="match status" value="1"/>
</dbReference>
<evidence type="ECO:0000256" key="22">
    <source>
        <dbReference type="ARBA" id="ARBA00048827"/>
    </source>
</evidence>
<comment type="catalytic activity">
    <reaction evidence="21">
        <text>N-(9Z-octadecenoyl)-L-tryptophan + H2O = L-tryptophan + (9Z)-octadecenoate</text>
        <dbReference type="Rhea" id="RHEA:64176"/>
        <dbReference type="ChEBI" id="CHEBI:15377"/>
        <dbReference type="ChEBI" id="CHEBI:30823"/>
        <dbReference type="ChEBI" id="CHEBI:57912"/>
        <dbReference type="ChEBI" id="CHEBI:149733"/>
    </reaction>
    <physiologicalReaction direction="left-to-right" evidence="21">
        <dbReference type="Rhea" id="RHEA:64177"/>
    </physiologicalReaction>
</comment>
<evidence type="ECO:0000256" key="10">
    <source>
        <dbReference type="ARBA" id="ARBA00047567"/>
    </source>
</evidence>
<dbReference type="SUPFAM" id="SSF55031">
    <property type="entry name" value="Bacterial exopeptidase dimerisation domain"/>
    <property type="match status" value="1"/>
</dbReference>
<dbReference type="InterPro" id="IPR036264">
    <property type="entry name" value="Bact_exopeptidase_dim_dom"/>
</dbReference>
<evidence type="ECO:0000256" key="23">
    <source>
        <dbReference type="ARBA" id="ARBA00048840"/>
    </source>
</evidence>
<comment type="catalytic activity">
    <reaction evidence="15">
        <text>N-(9Z-octadecenoyl)-L-methionine + H2O = (9Z)-octadecenoate + L-methionine</text>
        <dbReference type="Rhea" id="RHEA:64144"/>
        <dbReference type="ChEBI" id="CHEBI:15377"/>
        <dbReference type="ChEBI" id="CHEBI:30823"/>
        <dbReference type="ChEBI" id="CHEBI:57844"/>
        <dbReference type="ChEBI" id="CHEBI:149732"/>
    </reaction>
    <physiologicalReaction direction="left-to-right" evidence="15">
        <dbReference type="Rhea" id="RHEA:64145"/>
    </physiologicalReaction>
</comment>
<dbReference type="Gene3D" id="1.10.150.900">
    <property type="match status" value="1"/>
</dbReference>
<evidence type="ECO:0000256" key="14">
    <source>
        <dbReference type="ARBA" id="ARBA00047879"/>
    </source>
</evidence>
<dbReference type="InterPro" id="IPR047177">
    <property type="entry name" value="Pept_M20A"/>
</dbReference>
<dbReference type="PROSITE" id="PS51257">
    <property type="entry name" value="PROKAR_LIPOPROTEIN"/>
    <property type="match status" value="1"/>
</dbReference>
<evidence type="ECO:0000256" key="9">
    <source>
        <dbReference type="ARBA" id="ARBA00047450"/>
    </source>
</evidence>
<comment type="catalytic activity">
    <reaction evidence="11">
        <text>N-octadecanoyl-L-phenylalanine + H2O = octadecanoate + L-phenylalanine</text>
        <dbReference type="Rhea" id="RHEA:64128"/>
        <dbReference type="ChEBI" id="CHEBI:15377"/>
        <dbReference type="ChEBI" id="CHEBI:25629"/>
        <dbReference type="ChEBI" id="CHEBI:58095"/>
        <dbReference type="ChEBI" id="CHEBI:149700"/>
    </reaction>
    <physiologicalReaction direction="left-to-right" evidence="11">
        <dbReference type="Rhea" id="RHEA:64129"/>
    </physiologicalReaction>
</comment>
<dbReference type="Proteomes" id="UP001642483">
    <property type="component" value="Unassembled WGS sequence"/>
</dbReference>
<comment type="catalytic activity">
    <reaction evidence="12">
        <text>N-(9Z-octadecenoyl)-L-tyrosine + H2O = L-tyrosine + (9Z)-octadecenoate</text>
        <dbReference type="Rhea" id="RHEA:64184"/>
        <dbReference type="ChEBI" id="CHEBI:15377"/>
        <dbReference type="ChEBI" id="CHEBI:30823"/>
        <dbReference type="ChEBI" id="CHEBI:58315"/>
        <dbReference type="ChEBI" id="CHEBI:149734"/>
    </reaction>
    <physiologicalReaction direction="left-to-right" evidence="12">
        <dbReference type="Rhea" id="RHEA:64185"/>
    </physiologicalReaction>
</comment>
<comment type="pathway">
    <text evidence="1">Lipid metabolism; fatty acid metabolism.</text>
</comment>
<evidence type="ECO:0000256" key="3">
    <source>
        <dbReference type="ARBA" id="ARBA00022670"/>
    </source>
</evidence>
<dbReference type="InterPro" id="IPR011650">
    <property type="entry name" value="Peptidase_M20_dimer"/>
</dbReference>
<evidence type="ECO:0000256" key="18">
    <source>
        <dbReference type="ARBA" id="ARBA00048579"/>
    </source>
</evidence>
<dbReference type="PANTHER" id="PTHR45962:SF1">
    <property type="entry name" value="N-FATTY-ACYL-AMINO ACID SYNTHASE_HYDROLASE PM20D1"/>
    <property type="match status" value="1"/>
</dbReference>
<keyword evidence="6" id="KW-0862">Zinc</keyword>
<evidence type="ECO:0000256" key="17">
    <source>
        <dbReference type="ARBA" id="ARBA00048402"/>
    </source>
</evidence>
<comment type="catalytic activity">
    <reaction evidence="20">
        <text>N-(9Z-octadecenoyl)-L-glutamine + H2O = L-glutamine + (9Z)-octadecenoate</text>
        <dbReference type="Rhea" id="RHEA:51356"/>
        <dbReference type="ChEBI" id="CHEBI:15377"/>
        <dbReference type="ChEBI" id="CHEBI:30823"/>
        <dbReference type="ChEBI" id="CHEBI:58359"/>
        <dbReference type="ChEBI" id="CHEBI:134033"/>
    </reaction>
    <physiologicalReaction direction="left-to-right" evidence="20">
        <dbReference type="Rhea" id="RHEA:51357"/>
    </physiologicalReaction>
</comment>
<dbReference type="Pfam" id="PF01546">
    <property type="entry name" value="Peptidase_M20"/>
    <property type="match status" value="1"/>
</dbReference>
<evidence type="ECO:0000256" key="5">
    <source>
        <dbReference type="ARBA" id="ARBA00022801"/>
    </source>
</evidence>
<comment type="pathway">
    <text evidence="7">Amino-acid metabolism.</text>
</comment>
<comment type="function">
    <text evidence="8">Secreted enzyme that regulates the endogenous N-fatty acyl amino acid (NAAs) tissue and circulating levels by functioning as a bidirectional NAA synthase/hydrolase. It condenses free fatty acids and free amino acids to generate NAAs and bidirectionally catalyzes the reverse hydrolysis reaction. Some of these NAAs stimulate oxidative metabolism via mitochondrial uncoupling, increasing energy expenditure in a UPC1-independent manner. Thereby, this secreted protein may indirectly regulate whole body energy expenditure. PM20D1 circulates in tight association with both low- and high-density (LDL and HDL,respectively) lipoprotein particles.</text>
</comment>
<dbReference type="PANTHER" id="PTHR45962">
    <property type="entry name" value="N-FATTY-ACYL-AMINO ACID SYNTHASE/HYDROLASE PM20D1"/>
    <property type="match status" value="1"/>
</dbReference>
<comment type="catalytic activity">
    <reaction evidence="25">
        <text>N-(5Z,8Z,11Z,14Z-eicosatetraenoyl)-L-serine + H2O = (5Z,8Z,11Z,14Z)-eicosatetraenoate + L-serine</text>
        <dbReference type="Rhea" id="RHEA:64116"/>
        <dbReference type="ChEBI" id="CHEBI:15377"/>
        <dbReference type="ChEBI" id="CHEBI:32395"/>
        <dbReference type="ChEBI" id="CHEBI:33384"/>
        <dbReference type="ChEBI" id="CHEBI:149697"/>
    </reaction>
    <physiologicalReaction direction="left-to-right" evidence="25">
        <dbReference type="Rhea" id="RHEA:64117"/>
    </physiologicalReaction>
    <physiologicalReaction direction="right-to-left" evidence="25">
        <dbReference type="Rhea" id="RHEA:64118"/>
    </physiologicalReaction>
</comment>
<evidence type="ECO:0000256" key="4">
    <source>
        <dbReference type="ARBA" id="ARBA00022723"/>
    </source>
</evidence>
<evidence type="ECO:0000256" key="21">
    <source>
        <dbReference type="ARBA" id="ARBA00048822"/>
    </source>
</evidence>
<dbReference type="Gene3D" id="3.40.630.10">
    <property type="entry name" value="Zn peptidases"/>
    <property type="match status" value="1"/>
</dbReference>
<evidence type="ECO:0000256" key="16">
    <source>
        <dbReference type="ARBA" id="ARBA00048380"/>
    </source>
</evidence>
<comment type="catalytic activity">
    <reaction evidence="18">
        <text>an N-acyl-L-amino acid + H2O = an L-alpha-amino acid + a carboxylate</text>
        <dbReference type="Rhea" id="RHEA:15565"/>
        <dbReference type="ChEBI" id="CHEBI:15377"/>
        <dbReference type="ChEBI" id="CHEBI:29067"/>
        <dbReference type="ChEBI" id="CHEBI:59869"/>
        <dbReference type="ChEBI" id="CHEBI:59874"/>
        <dbReference type="EC" id="3.5.1.14"/>
    </reaction>
    <physiologicalReaction direction="left-to-right" evidence="18">
        <dbReference type="Rhea" id="RHEA:15566"/>
    </physiologicalReaction>
    <physiologicalReaction direction="right-to-left" evidence="18">
        <dbReference type="Rhea" id="RHEA:15567"/>
    </physiologicalReaction>
</comment>
<comment type="catalytic activity">
    <reaction evidence="19">
        <text>N-(9Z-octadecenoyl)-L-serine + H2O = L-serine + (9Z)-octadecenoate</text>
        <dbReference type="Rhea" id="RHEA:51352"/>
        <dbReference type="ChEBI" id="CHEBI:15377"/>
        <dbReference type="ChEBI" id="CHEBI:30823"/>
        <dbReference type="ChEBI" id="CHEBI:33384"/>
        <dbReference type="ChEBI" id="CHEBI:134031"/>
    </reaction>
    <physiologicalReaction direction="left-to-right" evidence="19">
        <dbReference type="Rhea" id="RHEA:51353"/>
    </physiologicalReaction>
</comment>
<evidence type="ECO:0000256" key="12">
    <source>
        <dbReference type="ARBA" id="ARBA00047866"/>
    </source>
</evidence>
<keyword evidence="3" id="KW-0645">Protease</keyword>
<reference evidence="28 29" key="1">
    <citation type="submission" date="2024-02" db="EMBL/GenBank/DDBJ databases">
        <authorList>
            <person name="Daric V."/>
            <person name="Darras S."/>
        </authorList>
    </citation>
    <scope>NUCLEOTIDE SEQUENCE [LARGE SCALE GENOMIC DNA]</scope>
</reference>
<comment type="catalytic activity">
    <reaction evidence="9">
        <text>(9Z)-octadecenoate + glycine = N-(9Z-octadecenoyl)glycine + H2O</text>
        <dbReference type="Rhea" id="RHEA:51316"/>
        <dbReference type="ChEBI" id="CHEBI:15377"/>
        <dbReference type="ChEBI" id="CHEBI:30823"/>
        <dbReference type="ChEBI" id="CHEBI:57305"/>
        <dbReference type="ChEBI" id="CHEBI:133992"/>
    </reaction>
    <physiologicalReaction direction="right-to-left" evidence="9">
        <dbReference type="Rhea" id="RHEA:51318"/>
    </physiologicalReaction>
</comment>
<feature type="domain" description="Peptidase M20 dimerisation" evidence="27">
    <location>
        <begin position="247"/>
        <end position="389"/>
    </location>
</feature>
<comment type="catalytic activity">
    <reaction evidence="10">
        <text>N-(4Z,7Z,10Z,13Z,16Z,19Z-docosahexaenoyl)-L-phenylalanine + H2O = (4Z,7Z,10Z,13Z,16Z,19Z)-docosahexaenoate + L-phenylalanine</text>
        <dbReference type="Rhea" id="RHEA:64132"/>
        <dbReference type="ChEBI" id="CHEBI:15377"/>
        <dbReference type="ChEBI" id="CHEBI:58095"/>
        <dbReference type="ChEBI" id="CHEBI:77016"/>
        <dbReference type="ChEBI" id="CHEBI:149701"/>
    </reaction>
    <physiologicalReaction direction="left-to-right" evidence="10">
        <dbReference type="Rhea" id="RHEA:64133"/>
    </physiologicalReaction>
</comment>
<evidence type="ECO:0000256" key="11">
    <source>
        <dbReference type="ARBA" id="ARBA00047723"/>
    </source>
</evidence>
<sequence length="512" mass="57277">MRKALKFVCALLSLLIALLVVSCIRTFLLTVSRSAAPTPCHRNESQGYITSEDAWPRFKKALQFRTVSNAPHVYNRKDLQEFVTFLLQSYPQVFQSPHVRRDIINEYSLLISVSGKNRSLTPYLLAAHLDVVPVVQEEWTHDGFGAEEEDDGSMVYARGAIDDKSNVIAQLEALSFLISKGIQPQRGFFLAFGHDEEVGGHDGAARIAEELWKRGIHDLDFVLDEGLTVLKDLFQGLPNNIAGIGVTEKGSLHLNLSVHSEGGHSSMPPKQTSIGILSAALAKLEANQHDIIFDEMTHNFVESISLDMPFPLNVVTSNLWLFKPLVARALAKGVSESMVRTTTAVTMFQGGLKPNVIPPTAWAVINHRIHPKQTIAEIIDRNRAVVNDKRVTITPLPGSYNAHPVSPHHPKKDRPYRLIRDTLLQIYPNVVTAPLPLVANTDTKHYLSFSKHVFRHNPIVLDVKTELHRIHGRDERLSKANLESAINFYYHLMMNADSDEHPDKSHSHSSEL</sequence>
<evidence type="ECO:0000259" key="27">
    <source>
        <dbReference type="Pfam" id="PF07687"/>
    </source>
</evidence>
<name>A0ABP0F9K5_CLALP</name>
<comment type="catalytic activity">
    <reaction evidence="13">
        <text>(5Z,8Z,11Z,14Z)-eicosatetraenoate + L-phenylalanine = N-(5Z,8Z,11Z,14Z-eicosatetraenoyl)-L-phenylalanine + H2O</text>
        <dbReference type="Rhea" id="RHEA:51312"/>
        <dbReference type="ChEBI" id="CHEBI:15377"/>
        <dbReference type="ChEBI" id="CHEBI:32395"/>
        <dbReference type="ChEBI" id="CHEBI:58095"/>
        <dbReference type="ChEBI" id="CHEBI:134022"/>
    </reaction>
    <physiologicalReaction direction="left-to-right" evidence="13">
        <dbReference type="Rhea" id="RHEA:51313"/>
    </physiologicalReaction>
    <physiologicalReaction direction="right-to-left" evidence="13">
        <dbReference type="Rhea" id="RHEA:51314"/>
    </physiologicalReaction>
</comment>
<comment type="catalytic activity">
    <reaction evidence="17">
        <text>N-(5Z,8Z,11Z,14Z)-eicosatetraenoyl-glycine + H2O = (5Z,8Z,11Z,14Z)-eicosatetraenoate + glycine</text>
        <dbReference type="Rhea" id="RHEA:64108"/>
        <dbReference type="ChEBI" id="CHEBI:15377"/>
        <dbReference type="ChEBI" id="CHEBI:32395"/>
        <dbReference type="ChEBI" id="CHEBI:57305"/>
        <dbReference type="ChEBI" id="CHEBI:59002"/>
    </reaction>
    <physiologicalReaction direction="left-to-right" evidence="17">
        <dbReference type="Rhea" id="RHEA:64109"/>
    </physiologicalReaction>
    <physiologicalReaction direction="right-to-left" evidence="17">
        <dbReference type="Rhea" id="RHEA:64110"/>
    </physiologicalReaction>
</comment>
<dbReference type="InterPro" id="IPR002933">
    <property type="entry name" value="Peptidase_M20"/>
</dbReference>
<evidence type="ECO:0000256" key="13">
    <source>
        <dbReference type="ARBA" id="ARBA00047874"/>
    </source>
</evidence>
<comment type="catalytic activity">
    <reaction evidence="16">
        <text>N-(9Z-octadecenoyl)-L-asparagine + H2O = L-asparagine + (9Z)-octadecenoate</text>
        <dbReference type="Rhea" id="RHEA:64136"/>
        <dbReference type="ChEBI" id="CHEBI:15377"/>
        <dbReference type="ChEBI" id="CHEBI:30823"/>
        <dbReference type="ChEBI" id="CHEBI:58048"/>
        <dbReference type="ChEBI" id="CHEBI:149730"/>
    </reaction>
    <physiologicalReaction direction="left-to-right" evidence="16">
        <dbReference type="Rhea" id="RHEA:64137"/>
    </physiologicalReaction>
</comment>
<protein>
    <recommendedName>
        <fullName evidence="27">Peptidase M20 dimerisation domain-containing protein</fullName>
    </recommendedName>
</protein>
<evidence type="ECO:0000313" key="28">
    <source>
        <dbReference type="EMBL" id="CAK8676081.1"/>
    </source>
</evidence>
<comment type="catalytic activity">
    <reaction evidence="14">
        <text>N-hexadecanoyl-L-phenylalanine + H2O = hexadecanoate + L-phenylalanine</text>
        <dbReference type="Rhea" id="RHEA:64124"/>
        <dbReference type="ChEBI" id="CHEBI:7896"/>
        <dbReference type="ChEBI" id="CHEBI:15377"/>
        <dbReference type="ChEBI" id="CHEBI:58095"/>
        <dbReference type="ChEBI" id="CHEBI:149699"/>
    </reaction>
    <physiologicalReaction direction="left-to-right" evidence="14">
        <dbReference type="Rhea" id="RHEA:64125"/>
    </physiologicalReaction>
</comment>
<keyword evidence="5" id="KW-0378">Hydrolase</keyword>
<comment type="catalytic activity">
    <reaction evidence="24">
        <text>L-phenylalanine + (9Z)-octadecenoate = N-(9Z-octadecenoyl)-L-phenylalanine + H2O</text>
        <dbReference type="Rhea" id="RHEA:51300"/>
        <dbReference type="ChEBI" id="CHEBI:15377"/>
        <dbReference type="ChEBI" id="CHEBI:30823"/>
        <dbReference type="ChEBI" id="CHEBI:58095"/>
        <dbReference type="ChEBI" id="CHEBI:134020"/>
    </reaction>
    <physiologicalReaction direction="left-to-right" evidence="24">
        <dbReference type="Rhea" id="RHEA:51301"/>
    </physiologicalReaction>
    <physiologicalReaction direction="right-to-left" evidence="24">
        <dbReference type="Rhea" id="RHEA:51302"/>
    </physiologicalReaction>
</comment>
<proteinExistence type="inferred from homology"/>
<evidence type="ECO:0000256" key="24">
    <source>
        <dbReference type="ARBA" id="ARBA00048879"/>
    </source>
</evidence>
<comment type="similarity">
    <text evidence="2">Belongs to the peptidase M20A family.</text>
</comment>
<organism evidence="28 29">
    <name type="scientific">Clavelina lepadiformis</name>
    <name type="common">Light-bulb sea squirt</name>
    <name type="synonym">Ascidia lepadiformis</name>
    <dbReference type="NCBI Taxonomy" id="159417"/>
    <lineage>
        <taxon>Eukaryota</taxon>
        <taxon>Metazoa</taxon>
        <taxon>Chordata</taxon>
        <taxon>Tunicata</taxon>
        <taxon>Ascidiacea</taxon>
        <taxon>Aplousobranchia</taxon>
        <taxon>Clavelinidae</taxon>
        <taxon>Clavelina</taxon>
    </lineage>
</organism>
<evidence type="ECO:0000256" key="25">
    <source>
        <dbReference type="ARBA" id="ARBA00049100"/>
    </source>
</evidence>